<dbReference type="Gene3D" id="3.40.50.1240">
    <property type="entry name" value="Phosphoglycerate mutase-like"/>
    <property type="match status" value="2"/>
</dbReference>
<dbReference type="EMBL" id="CAKXAJ010025593">
    <property type="protein sequence ID" value="CAH2241912.1"/>
    <property type="molecule type" value="Genomic_DNA"/>
</dbReference>
<dbReference type="AlphaFoldDB" id="A0A8S4RTV6"/>
<sequence>MQVVVFSFIVYSSAMSSLKLEQVVILSRHNVRTPTSKNLGRMTPQFWPHWKEKPGFLTKKGFLLEGYMGKYFYTWLNKEGLLPAKCPSEEDFYIYANTMQRTMYSAQAFVRECFPHCNITINHADTDKPDPIFTPMIHNSTDIFKEMAFKEMKYIFNHLYLNNSYNVMEDILEFNESDFCKIDKNCYLAADITEFNITAGKKPEVAGPLKISNEAIDAFLMAYYNGFPFKDVAWGKLNDTNWHSILDITAGYHNITFCTKHIARDIAQPMIKYLTNIFFNSNTRVILLMGHDANINVLLSAMSFKPYELDYNFISTPVGGKIVFQKWLDEKANEYLLKIEYVYQSNEQLREAAVLSYDNPPQFKLLELEHCGTDYRGFCRWNDFINFLSIYDL</sequence>
<comment type="similarity">
    <text evidence="2">Belongs to the histidine acid phosphatase family.</text>
</comment>
<proteinExistence type="inferred from homology"/>
<dbReference type="SUPFAM" id="SSF53254">
    <property type="entry name" value="Phosphoglycerate mutase-like"/>
    <property type="match status" value="1"/>
</dbReference>
<evidence type="ECO:0000313" key="3">
    <source>
        <dbReference type="EMBL" id="CAH2241912.1"/>
    </source>
</evidence>
<reference evidence="3" key="1">
    <citation type="submission" date="2022-03" db="EMBL/GenBank/DDBJ databases">
        <authorList>
            <person name="Lindestad O."/>
        </authorList>
    </citation>
    <scope>NUCLEOTIDE SEQUENCE</scope>
</reference>
<gene>
    <name evidence="3" type="primary">jg12044</name>
    <name evidence="3" type="ORF">PAEG_LOCUS18294</name>
</gene>
<dbReference type="Pfam" id="PF00328">
    <property type="entry name" value="His_Phos_2"/>
    <property type="match status" value="1"/>
</dbReference>
<dbReference type="InterPro" id="IPR000560">
    <property type="entry name" value="His_Pase_clade-2"/>
</dbReference>
<evidence type="ECO:0000256" key="1">
    <source>
        <dbReference type="ARBA" id="ARBA00000032"/>
    </source>
</evidence>
<name>A0A8S4RTV6_9NEOP</name>
<evidence type="ECO:0000313" key="4">
    <source>
        <dbReference type="Proteomes" id="UP000838756"/>
    </source>
</evidence>
<dbReference type="PANTHER" id="PTHR11567">
    <property type="entry name" value="ACID PHOSPHATASE-RELATED"/>
    <property type="match status" value="1"/>
</dbReference>
<dbReference type="CDD" id="cd07061">
    <property type="entry name" value="HP_HAP_like"/>
    <property type="match status" value="1"/>
</dbReference>
<dbReference type="GO" id="GO:0003993">
    <property type="term" value="F:acid phosphatase activity"/>
    <property type="evidence" value="ECO:0007669"/>
    <property type="project" value="UniProtKB-EC"/>
</dbReference>
<dbReference type="PROSITE" id="PS00778">
    <property type="entry name" value="HIS_ACID_PHOSPHAT_2"/>
    <property type="match status" value="1"/>
</dbReference>
<dbReference type="InterPro" id="IPR029033">
    <property type="entry name" value="His_PPase_superfam"/>
</dbReference>
<comment type="caution">
    <text evidence="3">The sequence shown here is derived from an EMBL/GenBank/DDBJ whole genome shotgun (WGS) entry which is preliminary data.</text>
</comment>
<protein>
    <submittedName>
        <fullName evidence="3">Jg12044 protein</fullName>
    </submittedName>
</protein>
<dbReference type="PANTHER" id="PTHR11567:SF135">
    <property type="entry name" value="GLUCOSE-1-PHOSPHATASE"/>
    <property type="match status" value="1"/>
</dbReference>
<dbReference type="OrthoDB" id="75078at2759"/>
<evidence type="ECO:0000256" key="2">
    <source>
        <dbReference type="ARBA" id="ARBA00005375"/>
    </source>
</evidence>
<dbReference type="GO" id="GO:0050308">
    <property type="term" value="F:sugar-phosphatase activity"/>
    <property type="evidence" value="ECO:0007669"/>
    <property type="project" value="TreeGrafter"/>
</dbReference>
<dbReference type="InterPro" id="IPR050645">
    <property type="entry name" value="Histidine_acid_phosphatase"/>
</dbReference>
<keyword evidence="4" id="KW-1185">Reference proteome</keyword>
<organism evidence="3 4">
    <name type="scientific">Pararge aegeria aegeria</name>
    <dbReference type="NCBI Taxonomy" id="348720"/>
    <lineage>
        <taxon>Eukaryota</taxon>
        <taxon>Metazoa</taxon>
        <taxon>Ecdysozoa</taxon>
        <taxon>Arthropoda</taxon>
        <taxon>Hexapoda</taxon>
        <taxon>Insecta</taxon>
        <taxon>Pterygota</taxon>
        <taxon>Neoptera</taxon>
        <taxon>Endopterygota</taxon>
        <taxon>Lepidoptera</taxon>
        <taxon>Glossata</taxon>
        <taxon>Ditrysia</taxon>
        <taxon>Papilionoidea</taxon>
        <taxon>Nymphalidae</taxon>
        <taxon>Satyrinae</taxon>
        <taxon>Satyrini</taxon>
        <taxon>Parargina</taxon>
        <taxon>Pararge</taxon>
    </lineage>
</organism>
<dbReference type="PROSITE" id="PS00616">
    <property type="entry name" value="HIS_ACID_PHOSPHAT_1"/>
    <property type="match status" value="1"/>
</dbReference>
<dbReference type="InterPro" id="IPR033379">
    <property type="entry name" value="Acid_Pase_AS"/>
</dbReference>
<accession>A0A8S4RTV6</accession>
<comment type="catalytic activity">
    <reaction evidence="1">
        <text>a phosphate monoester + H2O = an alcohol + phosphate</text>
        <dbReference type="Rhea" id="RHEA:15017"/>
        <dbReference type="ChEBI" id="CHEBI:15377"/>
        <dbReference type="ChEBI" id="CHEBI:30879"/>
        <dbReference type="ChEBI" id="CHEBI:43474"/>
        <dbReference type="ChEBI" id="CHEBI:67140"/>
        <dbReference type="EC" id="3.1.3.2"/>
    </reaction>
</comment>
<dbReference type="Proteomes" id="UP000838756">
    <property type="component" value="Unassembled WGS sequence"/>
</dbReference>